<keyword evidence="2" id="KW-1185">Reference proteome</keyword>
<dbReference type="OrthoDB" id="3176171at2759"/>
<name>A0A2B4R510_STYPI</name>
<feature type="non-terminal residue" evidence="1">
    <location>
        <position position="1"/>
    </location>
</feature>
<evidence type="ECO:0000313" key="2">
    <source>
        <dbReference type="Proteomes" id="UP000225706"/>
    </source>
</evidence>
<organism evidence="1 2">
    <name type="scientific">Stylophora pistillata</name>
    <name type="common">Smooth cauliflower coral</name>
    <dbReference type="NCBI Taxonomy" id="50429"/>
    <lineage>
        <taxon>Eukaryota</taxon>
        <taxon>Metazoa</taxon>
        <taxon>Cnidaria</taxon>
        <taxon>Anthozoa</taxon>
        <taxon>Hexacorallia</taxon>
        <taxon>Scleractinia</taxon>
        <taxon>Astrocoeniina</taxon>
        <taxon>Pocilloporidae</taxon>
        <taxon>Stylophora</taxon>
    </lineage>
</organism>
<comment type="caution">
    <text evidence="1">The sequence shown here is derived from an EMBL/GenBank/DDBJ whole genome shotgun (WGS) entry which is preliminary data.</text>
</comment>
<sequence>VPEDEQEKFDRLQLELLMEHPDSVPYYNAKMQTERRMHLTASGRQQKKRKPGALIATVRNKPPTTLTVT</sequence>
<dbReference type="EMBL" id="LSMT01002682">
    <property type="protein sequence ID" value="PFX11375.1"/>
    <property type="molecule type" value="Genomic_DNA"/>
</dbReference>
<evidence type="ECO:0000313" key="1">
    <source>
        <dbReference type="EMBL" id="PFX11375.1"/>
    </source>
</evidence>
<dbReference type="AlphaFoldDB" id="A0A2B4R510"/>
<protein>
    <submittedName>
        <fullName evidence="1">Uncharacterized protein</fullName>
    </submittedName>
</protein>
<reference evidence="2" key="1">
    <citation type="journal article" date="2017" name="bioRxiv">
        <title>Comparative analysis of the genomes of Stylophora pistillata and Acropora digitifera provides evidence for extensive differences between species of corals.</title>
        <authorList>
            <person name="Voolstra C.R."/>
            <person name="Li Y."/>
            <person name="Liew Y.J."/>
            <person name="Baumgarten S."/>
            <person name="Zoccola D."/>
            <person name="Flot J.-F."/>
            <person name="Tambutte S."/>
            <person name="Allemand D."/>
            <person name="Aranda M."/>
        </authorList>
    </citation>
    <scope>NUCLEOTIDE SEQUENCE [LARGE SCALE GENOMIC DNA]</scope>
</reference>
<dbReference type="Proteomes" id="UP000225706">
    <property type="component" value="Unassembled WGS sequence"/>
</dbReference>
<gene>
    <name evidence="1" type="ORF">AWC38_SpisGene24932</name>
</gene>
<dbReference type="STRING" id="50429.A0A2B4R510"/>
<accession>A0A2B4R510</accession>
<proteinExistence type="predicted"/>